<evidence type="ECO:0000256" key="15">
    <source>
        <dbReference type="SAM" id="Phobius"/>
    </source>
</evidence>
<evidence type="ECO:0000256" key="9">
    <source>
        <dbReference type="ARBA" id="ARBA00022989"/>
    </source>
</evidence>
<evidence type="ECO:0000313" key="18">
    <source>
        <dbReference type="Ensembl" id="ENSCVAP00000008206.1"/>
    </source>
</evidence>
<keyword evidence="6" id="KW-0631">Potassium channel</keyword>
<evidence type="ECO:0000313" key="19">
    <source>
        <dbReference type="Proteomes" id="UP000265020"/>
    </source>
</evidence>
<feature type="transmembrane region" description="Helical" evidence="15">
    <location>
        <begin position="110"/>
        <end position="132"/>
    </location>
</feature>
<evidence type="ECO:0000256" key="11">
    <source>
        <dbReference type="ARBA" id="ARBA00023136"/>
    </source>
</evidence>
<dbReference type="GeneTree" id="ENSGT00940000155933"/>
<name>A0A3Q2CRD2_CYPVA</name>
<dbReference type="InterPro" id="IPR027359">
    <property type="entry name" value="Volt_channel_dom_sf"/>
</dbReference>
<keyword evidence="8" id="KW-0630">Potassium</keyword>
<comment type="subcellular location">
    <subcellularLocation>
        <location evidence="1">Cell membrane</location>
        <topology evidence="1">Multi-pass membrane protein</topology>
    </subcellularLocation>
</comment>
<keyword evidence="9 15" id="KW-1133">Transmembrane helix</keyword>
<feature type="transmembrane region" description="Helical" evidence="15">
    <location>
        <begin position="310"/>
        <end position="335"/>
    </location>
</feature>
<keyword evidence="7" id="KW-0851">Voltage-gated channel</keyword>
<feature type="region of interest" description="Disordered" evidence="14">
    <location>
        <begin position="795"/>
        <end position="823"/>
    </location>
</feature>
<dbReference type="Pfam" id="PF03520">
    <property type="entry name" value="KCNQ_channel"/>
    <property type="match status" value="1"/>
</dbReference>
<dbReference type="Gene3D" id="6.10.140.1910">
    <property type="match status" value="1"/>
</dbReference>
<dbReference type="Proteomes" id="UP000265020">
    <property type="component" value="Unassembled WGS sequence"/>
</dbReference>
<evidence type="ECO:0000256" key="12">
    <source>
        <dbReference type="ARBA" id="ARBA00023303"/>
    </source>
</evidence>
<dbReference type="InterPro" id="IPR003937">
    <property type="entry name" value="K_chnl_volt-dep_KCNQ"/>
</dbReference>
<evidence type="ECO:0000256" key="7">
    <source>
        <dbReference type="ARBA" id="ARBA00022882"/>
    </source>
</evidence>
<evidence type="ECO:0000259" key="16">
    <source>
        <dbReference type="Pfam" id="PF00520"/>
    </source>
</evidence>
<dbReference type="GO" id="GO:0005249">
    <property type="term" value="F:voltage-gated potassium channel activity"/>
    <property type="evidence" value="ECO:0007669"/>
    <property type="project" value="InterPro"/>
</dbReference>
<feature type="transmembrane region" description="Helical" evidence="15">
    <location>
        <begin position="251"/>
        <end position="269"/>
    </location>
</feature>
<dbReference type="Gene3D" id="1.20.120.350">
    <property type="entry name" value="Voltage-gated potassium channels. Chain C"/>
    <property type="match status" value="1"/>
</dbReference>
<evidence type="ECO:0000256" key="8">
    <source>
        <dbReference type="ARBA" id="ARBA00022958"/>
    </source>
</evidence>
<keyword evidence="19" id="KW-1185">Reference proteome</keyword>
<reference evidence="18" key="1">
    <citation type="submission" date="2025-08" db="UniProtKB">
        <authorList>
            <consortium name="Ensembl"/>
        </authorList>
    </citation>
    <scope>IDENTIFICATION</scope>
</reference>
<accession>A0A3Q2CRD2</accession>
<dbReference type="PRINTS" id="PR01459">
    <property type="entry name" value="KCNQCHANNEL"/>
</dbReference>
<dbReference type="SUPFAM" id="SSF81324">
    <property type="entry name" value="Voltage-gated potassium channels"/>
    <property type="match status" value="1"/>
</dbReference>
<dbReference type="Pfam" id="PF00520">
    <property type="entry name" value="Ion_trans"/>
    <property type="match status" value="1"/>
</dbReference>
<reference evidence="18" key="2">
    <citation type="submission" date="2025-09" db="UniProtKB">
        <authorList>
            <consortium name="Ensembl"/>
        </authorList>
    </citation>
    <scope>IDENTIFICATION</scope>
</reference>
<evidence type="ECO:0000256" key="3">
    <source>
        <dbReference type="ARBA" id="ARBA00022475"/>
    </source>
</evidence>
<feature type="domain" description="Ion transport" evidence="16">
    <location>
        <begin position="110"/>
        <end position="338"/>
    </location>
</feature>
<evidence type="ECO:0000256" key="2">
    <source>
        <dbReference type="ARBA" id="ARBA00022448"/>
    </source>
</evidence>
<dbReference type="Gene3D" id="1.10.287.70">
    <property type="match status" value="1"/>
</dbReference>
<evidence type="ECO:0000256" key="10">
    <source>
        <dbReference type="ARBA" id="ARBA00023065"/>
    </source>
</evidence>
<keyword evidence="5 15" id="KW-0812">Transmembrane</keyword>
<keyword evidence="10" id="KW-0406">Ion transport</keyword>
<dbReference type="InterPro" id="IPR005821">
    <property type="entry name" value="Ion_trans_dom"/>
</dbReference>
<feature type="compositionally biased region" description="Polar residues" evidence="14">
    <location>
        <begin position="795"/>
        <end position="808"/>
    </location>
</feature>
<keyword evidence="4" id="KW-0633">Potassium transport</keyword>
<evidence type="ECO:0000256" key="5">
    <source>
        <dbReference type="ARBA" id="ARBA00022692"/>
    </source>
</evidence>
<protein>
    <submittedName>
        <fullName evidence="18">Potassium voltage-gated channel subfamily KQT member 5-like</fullName>
    </submittedName>
</protein>
<feature type="transmembrane region" description="Helical" evidence="15">
    <location>
        <begin position="138"/>
        <end position="163"/>
    </location>
</feature>
<organism evidence="18 19">
    <name type="scientific">Cyprinodon variegatus</name>
    <name type="common">Sheepshead minnow</name>
    <dbReference type="NCBI Taxonomy" id="28743"/>
    <lineage>
        <taxon>Eukaryota</taxon>
        <taxon>Metazoa</taxon>
        <taxon>Chordata</taxon>
        <taxon>Craniata</taxon>
        <taxon>Vertebrata</taxon>
        <taxon>Euteleostomi</taxon>
        <taxon>Actinopterygii</taxon>
        <taxon>Neopterygii</taxon>
        <taxon>Teleostei</taxon>
        <taxon>Neoteleostei</taxon>
        <taxon>Acanthomorphata</taxon>
        <taxon>Ovalentaria</taxon>
        <taxon>Atherinomorphae</taxon>
        <taxon>Cyprinodontiformes</taxon>
        <taxon>Cyprinodontidae</taxon>
        <taxon>Cyprinodon</taxon>
    </lineage>
</organism>
<feature type="domain" description="Potassium channel voltage dependent KCNQ C-terminal" evidence="17">
    <location>
        <begin position="399"/>
        <end position="507"/>
    </location>
</feature>
<keyword evidence="12" id="KW-0407">Ion channel</keyword>
<evidence type="ECO:0000256" key="4">
    <source>
        <dbReference type="ARBA" id="ARBA00022538"/>
    </source>
</evidence>
<evidence type="ECO:0000256" key="14">
    <source>
        <dbReference type="SAM" id="MobiDB-lite"/>
    </source>
</evidence>
<dbReference type="PRINTS" id="PR00169">
    <property type="entry name" value="KCHANNEL"/>
</dbReference>
<dbReference type="AlphaFoldDB" id="A0A3Q2CRD2"/>
<proteinExistence type="predicted"/>
<dbReference type="FunFam" id="1.10.287.70:FF:000016">
    <property type="entry name" value="Putative potassium voltage-gated channel subfamily KQT member 2"/>
    <property type="match status" value="1"/>
</dbReference>
<sequence>MPRSHTGDESSGTGIWLQTSAGSRTLEHPMKDVESGRRKMNNAVRAGDGLLSPPAAGAAAAAAERNQGARLSLLGKPLTYSSQSCRRNARYRRLQNYLYNVLERPREWAFIYHAFVFILVFGCLVLSVYSTIPAHQEFSSHCLLILEFVMIVVFGLEYIIRIWSAGCCCRYRGWQGRLRFARKPFCVIDIIVLITSVAVVSAGSQGNVFATSALRSLRFLQILRMVRMDRRGGTWKLLGSVVYAHSKELVTAWYIGFLVLIFSSFLVYLVEKEFNKEFDTYADALWWGTITLTTIGYGDKTPQTWTGRLLSAGFALLGISFFALPAGILGSGFALKVQEQHRQKHFEKRRNPAASLIQCVWRSYAADENSVSIATWKPHLKALHTCSPAKKEQGETTSRIMKFHVAKKKFKETLRPYDVKDVIEQYSAGHLDMLCRIKSLQTRVDQILGKGQIAVDKKPRDKLHHDGDSLEGMSMLGRVCKVERQVSSIETKLDSLLDVYRQVLQKGPSGLSLSSLPLFELDNHQHHNLDYPSSPQRGDNVRVRGDNGGGGIHRSHSANPRGLRLILPPADDDGPPDSAPPSYPPSTASLSPSPLLPPDSPYPTLNTPSKKPHFPDLPPPPSSSGSFTLQLPPVVHPSNLRCPAEPVSDHLRDEVGADEQSLGPTVVVGCSAEDDADGGREAEFAPGKVQLRKKSGLKSEGVWRRHLSLEVNPWLLLSSNSERRSADWAGSLGKSLSAQNINQPLTKRAPGLSSALNNSSSSSNDSERGNGHSDLSNWDGTELFISERKPTAYNFLSQGPDSSQSDILQTEEEDVPLSKGNSEFLSQSSHLQLV</sequence>
<evidence type="ECO:0000256" key="13">
    <source>
        <dbReference type="ARBA" id="ARBA00034430"/>
    </source>
</evidence>
<evidence type="ECO:0000256" key="1">
    <source>
        <dbReference type="ARBA" id="ARBA00004651"/>
    </source>
</evidence>
<dbReference type="InterPro" id="IPR013821">
    <property type="entry name" value="K_chnl_volt-dep_KCNQ_C"/>
</dbReference>
<feature type="compositionally biased region" description="Low complexity" evidence="14">
    <location>
        <begin position="753"/>
        <end position="764"/>
    </location>
</feature>
<dbReference type="FunFam" id="1.20.120.350:FF:000017">
    <property type="entry name" value="potassium voltage-gated channel subfamily KQT member 1"/>
    <property type="match status" value="1"/>
</dbReference>
<comment type="catalytic activity">
    <reaction evidence="13">
        <text>K(+)(in) = K(+)(out)</text>
        <dbReference type="Rhea" id="RHEA:29463"/>
        <dbReference type="ChEBI" id="CHEBI:29103"/>
    </reaction>
</comment>
<dbReference type="PANTHER" id="PTHR47735:SF8">
    <property type="entry name" value="POTASSIUM VOLTAGE-GATED CHANNEL SUBFAMILY KQT MEMBER 5"/>
    <property type="match status" value="1"/>
</dbReference>
<feature type="region of interest" description="Disordered" evidence="14">
    <location>
        <begin position="747"/>
        <end position="777"/>
    </location>
</feature>
<dbReference type="PANTHER" id="PTHR47735">
    <property type="entry name" value="POTASSIUM VOLTAGE-GATED CHANNEL SUBFAMILY KQT MEMBER 4"/>
    <property type="match status" value="1"/>
</dbReference>
<dbReference type="Ensembl" id="ENSCVAT00000001999.1">
    <property type="protein sequence ID" value="ENSCVAP00000008206.1"/>
    <property type="gene ID" value="ENSCVAG00000010093.1"/>
</dbReference>
<evidence type="ECO:0000259" key="17">
    <source>
        <dbReference type="Pfam" id="PF03520"/>
    </source>
</evidence>
<keyword evidence="2" id="KW-0813">Transport</keyword>
<evidence type="ECO:0000256" key="6">
    <source>
        <dbReference type="ARBA" id="ARBA00022826"/>
    </source>
</evidence>
<keyword evidence="11 15" id="KW-0472">Membrane</keyword>
<feature type="region of interest" description="Disordered" evidence="14">
    <location>
        <begin position="527"/>
        <end position="646"/>
    </location>
</feature>
<keyword evidence="3" id="KW-1003">Cell membrane</keyword>
<feature type="transmembrane region" description="Helical" evidence="15">
    <location>
        <begin position="184"/>
        <end position="204"/>
    </location>
</feature>
<dbReference type="GO" id="GO:0008076">
    <property type="term" value="C:voltage-gated potassium channel complex"/>
    <property type="evidence" value="ECO:0007669"/>
    <property type="project" value="TreeGrafter"/>
</dbReference>